<name>Q4MY85_THEPA</name>
<proteinExistence type="predicted"/>
<evidence type="ECO:0000256" key="1">
    <source>
        <dbReference type="SAM" id="Phobius"/>
    </source>
</evidence>
<organism evidence="2 3">
    <name type="scientific">Theileria parva</name>
    <name type="common">East coast fever infection agent</name>
    <dbReference type="NCBI Taxonomy" id="5875"/>
    <lineage>
        <taxon>Eukaryota</taxon>
        <taxon>Sar</taxon>
        <taxon>Alveolata</taxon>
        <taxon>Apicomplexa</taxon>
        <taxon>Aconoidasida</taxon>
        <taxon>Piroplasmida</taxon>
        <taxon>Theileriidae</taxon>
        <taxon>Theileria</taxon>
    </lineage>
</organism>
<dbReference type="Proteomes" id="UP000001949">
    <property type="component" value="Unassembled WGS sequence"/>
</dbReference>
<sequence length="163" mass="19761">MDLKIIRSYVEIHYKILLKTYSVKHNILRKIWRKLYNFIKDIINKVNANNYILLANIEYLNNKNMFIDFIYALIYNRKEVFNVIIAVIKIFINFSSELITYYYIYFLKILLSFMVEYVKKNDGFCYLTIKEILKLIIRFIKGLLYLGKMISGIFLVLCFCRRI</sequence>
<protein>
    <submittedName>
        <fullName evidence="2">Uncharacterized protein</fullName>
    </submittedName>
</protein>
<dbReference type="InParanoid" id="Q4MY85"/>
<keyword evidence="3" id="KW-1185">Reference proteome</keyword>
<keyword evidence="1" id="KW-0812">Transmembrane</keyword>
<keyword evidence="1" id="KW-1133">Transmembrane helix</keyword>
<evidence type="ECO:0000313" key="2">
    <source>
        <dbReference type="EMBL" id="EAN30424.1"/>
    </source>
</evidence>
<evidence type="ECO:0000313" key="3">
    <source>
        <dbReference type="Proteomes" id="UP000001949"/>
    </source>
</evidence>
<dbReference type="GeneID" id="3882259"/>
<accession>Q4MY85</accession>
<reference evidence="2 3" key="1">
    <citation type="journal article" date="2005" name="Science">
        <title>Genome sequence of Theileria parva, a bovine pathogen that transforms lymphocytes.</title>
        <authorList>
            <person name="Gardner M.J."/>
            <person name="Bishop R."/>
            <person name="Shah T."/>
            <person name="de Villiers E.P."/>
            <person name="Carlton J.M."/>
            <person name="Hall N."/>
            <person name="Ren Q."/>
            <person name="Paulsen I.T."/>
            <person name="Pain A."/>
            <person name="Berriman M."/>
            <person name="Wilson R.J.M."/>
            <person name="Sato S."/>
            <person name="Ralph S.A."/>
            <person name="Mann D.J."/>
            <person name="Xiong Z."/>
            <person name="Shallom S.J."/>
            <person name="Weidman J."/>
            <person name="Jiang L."/>
            <person name="Lynn J."/>
            <person name="Weaver B."/>
            <person name="Shoaibi A."/>
            <person name="Domingo A.R."/>
            <person name="Wasawo D."/>
            <person name="Crabtree J."/>
            <person name="Wortman J.R."/>
            <person name="Haas B."/>
            <person name="Angiuoli S.V."/>
            <person name="Creasy T.H."/>
            <person name="Lu C."/>
            <person name="Suh B."/>
            <person name="Silva J.C."/>
            <person name="Utterback T.R."/>
            <person name="Feldblyum T.V."/>
            <person name="Pertea M."/>
            <person name="Allen J."/>
            <person name="Nierman W.C."/>
            <person name="Taracha E.L.N."/>
            <person name="Salzberg S.L."/>
            <person name="White O.R."/>
            <person name="Fitzhugh H.A."/>
            <person name="Morzaria S."/>
            <person name="Venter J.C."/>
            <person name="Fraser C.M."/>
            <person name="Nene V."/>
        </authorList>
    </citation>
    <scope>NUCLEOTIDE SEQUENCE [LARGE SCALE GENOMIC DNA]</scope>
    <source>
        <strain evidence="2 3">Muguga</strain>
    </source>
</reference>
<keyword evidence="1" id="KW-0472">Membrane</keyword>
<feature type="transmembrane region" description="Helical" evidence="1">
    <location>
        <begin position="80"/>
        <end position="104"/>
    </location>
</feature>
<dbReference type="AlphaFoldDB" id="Q4MY85"/>
<dbReference type="KEGG" id="tpv:TP05_0038"/>
<dbReference type="VEuPathDB" id="PiroplasmaDB:TpMuguga_05g00038"/>
<comment type="caution">
    <text evidence="2">The sequence shown here is derived from an EMBL/GenBank/DDBJ whole genome shotgun (WGS) entry which is preliminary data.</text>
</comment>
<dbReference type="EMBL" id="AAGK01000009">
    <property type="protein sequence ID" value="EAN30424.1"/>
    <property type="molecule type" value="Genomic_DNA"/>
</dbReference>
<gene>
    <name evidence="2" type="ordered locus">TP05_0038</name>
</gene>
<feature type="transmembrane region" description="Helical" evidence="1">
    <location>
        <begin position="142"/>
        <end position="160"/>
    </location>
</feature>